<sequence length="104" mass="11551">MTILAYEVLARRAADGRRTPPAKILFAPHCDGDHYVIEDTAVPPLIWVSRTLDARSRARAVDEALDLLELLLTQRGTELAQEVFVPTQRAEETEDAAPEAPQVM</sequence>
<evidence type="ECO:0008006" key="3">
    <source>
        <dbReference type="Google" id="ProtNLM"/>
    </source>
</evidence>
<comment type="caution">
    <text evidence="1">The sequence shown here is derived from an EMBL/GenBank/DDBJ whole genome shotgun (WGS) entry which is preliminary data.</text>
</comment>
<evidence type="ECO:0000313" key="1">
    <source>
        <dbReference type="EMBL" id="MFC5996897.1"/>
    </source>
</evidence>
<dbReference type="EMBL" id="JBHSQW010000044">
    <property type="protein sequence ID" value="MFC5996897.1"/>
    <property type="molecule type" value="Genomic_DNA"/>
</dbReference>
<accession>A0ABW1J8H6</accession>
<keyword evidence="2" id="KW-1185">Reference proteome</keyword>
<gene>
    <name evidence="1" type="ORF">ACFQE5_22055</name>
</gene>
<name>A0ABW1J8H6_9PSEU</name>
<evidence type="ECO:0000313" key="2">
    <source>
        <dbReference type="Proteomes" id="UP001596302"/>
    </source>
</evidence>
<protein>
    <recommendedName>
        <fullName evidence="3">DUF1902 domain-containing protein</fullName>
    </recommendedName>
</protein>
<organism evidence="1 2">
    <name type="scientific">Pseudonocardia hispaniensis</name>
    <dbReference type="NCBI Taxonomy" id="904933"/>
    <lineage>
        <taxon>Bacteria</taxon>
        <taxon>Bacillati</taxon>
        <taxon>Actinomycetota</taxon>
        <taxon>Actinomycetes</taxon>
        <taxon>Pseudonocardiales</taxon>
        <taxon>Pseudonocardiaceae</taxon>
        <taxon>Pseudonocardia</taxon>
    </lineage>
</organism>
<dbReference type="RefSeq" id="WP_379587761.1">
    <property type="nucleotide sequence ID" value="NZ_JBHSQW010000044.1"/>
</dbReference>
<reference evidence="2" key="1">
    <citation type="journal article" date="2019" name="Int. J. Syst. Evol. Microbiol.">
        <title>The Global Catalogue of Microorganisms (GCM) 10K type strain sequencing project: providing services to taxonomists for standard genome sequencing and annotation.</title>
        <authorList>
            <consortium name="The Broad Institute Genomics Platform"/>
            <consortium name="The Broad Institute Genome Sequencing Center for Infectious Disease"/>
            <person name="Wu L."/>
            <person name="Ma J."/>
        </authorList>
    </citation>
    <scope>NUCLEOTIDE SEQUENCE [LARGE SCALE GENOMIC DNA]</scope>
    <source>
        <strain evidence="2">CCM 8391</strain>
    </source>
</reference>
<dbReference type="Proteomes" id="UP001596302">
    <property type="component" value="Unassembled WGS sequence"/>
</dbReference>
<proteinExistence type="predicted"/>